<evidence type="ECO:0000256" key="2">
    <source>
        <dbReference type="SAM" id="SignalP"/>
    </source>
</evidence>
<evidence type="ECO:0000256" key="1">
    <source>
        <dbReference type="SAM" id="Phobius"/>
    </source>
</evidence>
<accession>A0A445MXJ3</accession>
<evidence type="ECO:0000313" key="3">
    <source>
        <dbReference type="EMBL" id="SPD74210.1"/>
    </source>
</evidence>
<feature type="transmembrane region" description="Helical" evidence="1">
    <location>
        <begin position="194"/>
        <end position="215"/>
    </location>
</feature>
<feature type="signal peptide" evidence="2">
    <location>
        <begin position="1"/>
        <end position="24"/>
    </location>
</feature>
<protein>
    <submittedName>
        <fullName evidence="3">Uncharacterized protein</fullName>
    </submittedName>
</protein>
<organism evidence="3">
    <name type="scientific">uncultured Desulfobacterium sp</name>
    <dbReference type="NCBI Taxonomy" id="201089"/>
    <lineage>
        <taxon>Bacteria</taxon>
        <taxon>Pseudomonadati</taxon>
        <taxon>Thermodesulfobacteriota</taxon>
        <taxon>Desulfobacteria</taxon>
        <taxon>Desulfobacterales</taxon>
        <taxon>Desulfobacteriaceae</taxon>
        <taxon>Desulfobacterium</taxon>
        <taxon>environmental samples</taxon>
    </lineage>
</organism>
<keyword evidence="1" id="KW-1133">Transmembrane helix</keyword>
<keyword evidence="2" id="KW-0732">Signal</keyword>
<feature type="chain" id="PRO_5019168307" evidence="2">
    <location>
        <begin position="25"/>
        <end position="347"/>
    </location>
</feature>
<sequence>MRLLRTISLKIFPYPLFSVTLLLAAVCLAFTASCKKDTAPPEKEKDTGIHQTVERGPAAVSLDVDKKEITIAERLNLSINITVDEDYEVNLPAFGEKLEQFGIVDYHTSQPVLTENNKKRISRSYVLEPFLSGEYTISPMKIKFFKKGDQEDQAHEIETPEVKVTVKSLLPEDMKEVKLNEIKPPVAVPRSYKVWLWSGAIAVVCIGVAAALIIIMRRRKKDIPTLDAKILPHQLAYEELRRLVAEDLPEKGEIKLFYQHISGIIRRYIENRFGIHAPEQTTEEFLAGLESDRSFPSQHKALLNTFLRHCDLVKFAEYQPQAEDIQMTFDSCKAFIEGTAEGVSHAF</sequence>
<dbReference type="Pfam" id="PF13584">
    <property type="entry name" value="BatD"/>
    <property type="match status" value="1"/>
</dbReference>
<gene>
    <name evidence="3" type="ORF">PITCH_A2150007</name>
</gene>
<dbReference type="InterPro" id="IPR025738">
    <property type="entry name" value="BatD"/>
</dbReference>
<proteinExistence type="predicted"/>
<dbReference type="EMBL" id="OJIN01000130">
    <property type="protein sequence ID" value="SPD74210.1"/>
    <property type="molecule type" value="Genomic_DNA"/>
</dbReference>
<dbReference type="PROSITE" id="PS51257">
    <property type="entry name" value="PROKAR_LIPOPROTEIN"/>
    <property type="match status" value="1"/>
</dbReference>
<keyword evidence="1" id="KW-0472">Membrane</keyword>
<name>A0A445MXJ3_9BACT</name>
<keyword evidence="1" id="KW-0812">Transmembrane</keyword>
<reference evidence="3" key="1">
    <citation type="submission" date="2018-01" db="EMBL/GenBank/DDBJ databases">
        <authorList>
            <person name="Regsiter A."/>
            <person name="William W."/>
        </authorList>
    </citation>
    <scope>NUCLEOTIDE SEQUENCE</scope>
    <source>
        <strain evidence="3">TRIP AH-1</strain>
    </source>
</reference>
<dbReference type="AlphaFoldDB" id="A0A445MXJ3"/>